<dbReference type="Pfam" id="PF01068">
    <property type="entry name" value="DNA_ligase_A_M"/>
    <property type="match status" value="1"/>
</dbReference>
<dbReference type="Proteomes" id="UP000734823">
    <property type="component" value="Unassembled WGS sequence"/>
</dbReference>
<comment type="similarity">
    <text evidence="1">Belongs to the ATP-dependent DNA ligase family.</text>
</comment>
<dbReference type="NCBIfam" id="NF006078">
    <property type="entry name" value="PRK08224.1"/>
    <property type="match status" value="1"/>
</dbReference>
<accession>A0ABR7L9W8</accession>
<dbReference type="CDD" id="cd07905">
    <property type="entry name" value="Adenylation_DNA_ligase_LigC"/>
    <property type="match status" value="1"/>
</dbReference>
<evidence type="ECO:0000313" key="6">
    <source>
        <dbReference type="EMBL" id="MBC6449495.1"/>
    </source>
</evidence>
<evidence type="ECO:0000256" key="2">
    <source>
        <dbReference type="ARBA" id="ARBA00012727"/>
    </source>
</evidence>
<evidence type="ECO:0000313" key="7">
    <source>
        <dbReference type="Proteomes" id="UP000734823"/>
    </source>
</evidence>
<dbReference type="InterPro" id="IPR012309">
    <property type="entry name" value="DNA_ligase_ATP-dep_C"/>
</dbReference>
<dbReference type="InterPro" id="IPR050191">
    <property type="entry name" value="ATP-dep_DNA_ligase"/>
</dbReference>
<dbReference type="InterPro" id="IPR016059">
    <property type="entry name" value="DNA_ligase_ATP-dep_CS"/>
</dbReference>
<dbReference type="InterPro" id="IPR044117">
    <property type="entry name" value="OBF_LigC-like"/>
</dbReference>
<comment type="caution">
    <text evidence="6">The sequence shown here is derived from an EMBL/GenBank/DDBJ whole genome shotgun (WGS) entry which is preliminary data.</text>
</comment>
<dbReference type="Gene3D" id="3.30.470.30">
    <property type="entry name" value="DNA ligase/mRNA capping enzyme"/>
    <property type="match status" value="1"/>
</dbReference>
<feature type="domain" description="ATP-dependent DNA ligase family profile" evidence="5">
    <location>
        <begin position="110"/>
        <end position="248"/>
    </location>
</feature>
<dbReference type="Pfam" id="PF04679">
    <property type="entry name" value="DNA_ligase_A_C"/>
    <property type="match status" value="1"/>
</dbReference>
<proteinExistence type="inferred from homology"/>
<dbReference type="GO" id="GO:0003910">
    <property type="term" value="F:DNA ligase (ATP) activity"/>
    <property type="evidence" value="ECO:0007669"/>
    <property type="project" value="UniProtKB-EC"/>
</dbReference>
<dbReference type="CDD" id="cd07970">
    <property type="entry name" value="OBF_DNA_ligase_LigC"/>
    <property type="match status" value="1"/>
</dbReference>
<reference evidence="6 7" key="1">
    <citation type="submission" date="2020-06" db="EMBL/GenBank/DDBJ databases">
        <title>Actinokineospora xiongansis sp. nov., isolated from soil of Baiyangdian.</title>
        <authorList>
            <person name="Zhang X."/>
        </authorList>
    </citation>
    <scope>NUCLEOTIDE SEQUENCE [LARGE SCALE GENOMIC DNA]</scope>
    <source>
        <strain evidence="6 7">HBU206404</strain>
    </source>
</reference>
<organism evidence="6 7">
    <name type="scientific">Actinokineospora xionganensis</name>
    <dbReference type="NCBI Taxonomy" id="2684470"/>
    <lineage>
        <taxon>Bacteria</taxon>
        <taxon>Bacillati</taxon>
        <taxon>Actinomycetota</taxon>
        <taxon>Actinomycetes</taxon>
        <taxon>Pseudonocardiales</taxon>
        <taxon>Pseudonocardiaceae</taxon>
        <taxon>Actinokineospora</taxon>
    </lineage>
</organism>
<dbReference type="SUPFAM" id="SSF50249">
    <property type="entry name" value="Nucleic acid-binding proteins"/>
    <property type="match status" value="1"/>
</dbReference>
<dbReference type="PROSITE" id="PS50160">
    <property type="entry name" value="DNA_LIGASE_A3"/>
    <property type="match status" value="1"/>
</dbReference>
<dbReference type="EMBL" id="JABVED010000011">
    <property type="protein sequence ID" value="MBC6449495.1"/>
    <property type="molecule type" value="Genomic_DNA"/>
</dbReference>
<dbReference type="Gene3D" id="2.40.50.140">
    <property type="entry name" value="Nucleic acid-binding proteins"/>
    <property type="match status" value="1"/>
</dbReference>
<sequence>MGGVALPLTPPVQPMLAKAVKSIPDDTNLVFEPKWDGFRCLVFRDGDEVVLQSRSGKPLNRYFPDAEAALREALPERVVIDGELVVDIDGRLDFDKLAERIHPAASRVKMLSETTPARFIAFDVLALGDELLLETPGVERRRRLEDLLQVTDSVHLTPATTSSDLARQWFEIFEGAGLDGVMGKPADGPYTPNKRTMLKFKHSRTADCVVAGLRWYKDTEPGEAVGSLMLGLYDNTGGLNHVGVVGSFSAARRRELAVELAELIPGGAEGHPWASWHEAQTTRMPGAVSRWRTTEQPWVPLRLERVVEVAYEHTEGGYPSRFRHTAQFQRWRPDREPASCTYEQLEEPARYDLASVLRGEVRAR</sequence>
<dbReference type="SUPFAM" id="SSF56091">
    <property type="entry name" value="DNA ligase/mRNA capping enzyme, catalytic domain"/>
    <property type="match status" value="1"/>
</dbReference>
<keyword evidence="3 6" id="KW-0436">Ligase</keyword>
<evidence type="ECO:0000256" key="4">
    <source>
        <dbReference type="ARBA" id="ARBA00034003"/>
    </source>
</evidence>
<dbReference type="PROSITE" id="PS00697">
    <property type="entry name" value="DNA_LIGASE_A1"/>
    <property type="match status" value="1"/>
</dbReference>
<name>A0ABR7L9W8_9PSEU</name>
<dbReference type="InterPro" id="IPR044119">
    <property type="entry name" value="Adenylation_LigC-like"/>
</dbReference>
<evidence type="ECO:0000256" key="1">
    <source>
        <dbReference type="ARBA" id="ARBA00007572"/>
    </source>
</evidence>
<evidence type="ECO:0000259" key="5">
    <source>
        <dbReference type="PROSITE" id="PS50160"/>
    </source>
</evidence>
<gene>
    <name evidence="6" type="ORF">GPZ80_20225</name>
</gene>
<dbReference type="InterPro" id="IPR012340">
    <property type="entry name" value="NA-bd_OB-fold"/>
</dbReference>
<protein>
    <recommendedName>
        <fullName evidence="2">DNA ligase (ATP)</fullName>
        <ecNumber evidence="2">6.5.1.1</ecNumber>
    </recommendedName>
</protein>
<dbReference type="EC" id="6.5.1.1" evidence="2"/>
<dbReference type="PANTHER" id="PTHR45674">
    <property type="entry name" value="DNA LIGASE 1/3 FAMILY MEMBER"/>
    <property type="match status" value="1"/>
</dbReference>
<evidence type="ECO:0000256" key="3">
    <source>
        <dbReference type="ARBA" id="ARBA00022598"/>
    </source>
</evidence>
<keyword evidence="7" id="KW-1185">Reference proteome</keyword>
<comment type="catalytic activity">
    <reaction evidence="4">
        <text>ATP + (deoxyribonucleotide)n-3'-hydroxyl + 5'-phospho-(deoxyribonucleotide)m = (deoxyribonucleotide)n+m + AMP + diphosphate.</text>
        <dbReference type="EC" id="6.5.1.1"/>
    </reaction>
</comment>
<dbReference type="PANTHER" id="PTHR45674:SF4">
    <property type="entry name" value="DNA LIGASE 1"/>
    <property type="match status" value="1"/>
</dbReference>
<dbReference type="InterPro" id="IPR012310">
    <property type="entry name" value="DNA_ligase_ATP-dep_cent"/>
</dbReference>
<dbReference type="RefSeq" id="WP_187222303.1">
    <property type="nucleotide sequence ID" value="NZ_JABVED010000011.1"/>
</dbReference>